<keyword evidence="6" id="KW-0408">Iron</keyword>
<keyword evidence="2 11" id="KW-0813">Transport</keyword>
<feature type="signal peptide" evidence="13">
    <location>
        <begin position="1"/>
        <end position="25"/>
    </location>
</feature>
<evidence type="ECO:0000313" key="16">
    <source>
        <dbReference type="EMBL" id="PAT35778.1"/>
    </source>
</evidence>
<dbReference type="EMBL" id="NSJF01000001">
    <property type="protein sequence ID" value="PAT35778.1"/>
    <property type="molecule type" value="Genomic_DNA"/>
</dbReference>
<dbReference type="GO" id="GO:0009279">
    <property type="term" value="C:cell outer membrane"/>
    <property type="evidence" value="ECO:0007669"/>
    <property type="project" value="UniProtKB-SubCell"/>
</dbReference>
<dbReference type="AlphaFoldDB" id="A0A2A2ADG1"/>
<feature type="domain" description="TonB-dependent receptor plug" evidence="15">
    <location>
        <begin position="54"/>
        <end position="157"/>
    </location>
</feature>
<keyword evidence="8 12" id="KW-0798">TonB box</keyword>
<evidence type="ECO:0000259" key="15">
    <source>
        <dbReference type="Pfam" id="PF07715"/>
    </source>
</evidence>
<dbReference type="PANTHER" id="PTHR32552:SF81">
    <property type="entry name" value="TONB-DEPENDENT OUTER MEMBRANE RECEPTOR"/>
    <property type="match status" value="1"/>
</dbReference>
<keyword evidence="3 11" id="KW-1134">Transmembrane beta strand</keyword>
<dbReference type="Pfam" id="PF00593">
    <property type="entry name" value="TonB_dep_Rec_b-barrel"/>
    <property type="match status" value="1"/>
</dbReference>
<evidence type="ECO:0000256" key="4">
    <source>
        <dbReference type="ARBA" id="ARBA00022496"/>
    </source>
</evidence>
<evidence type="ECO:0000256" key="7">
    <source>
        <dbReference type="ARBA" id="ARBA00023065"/>
    </source>
</evidence>
<evidence type="ECO:0000256" key="6">
    <source>
        <dbReference type="ARBA" id="ARBA00023004"/>
    </source>
</evidence>
<keyword evidence="7" id="KW-0406">Ion transport</keyword>
<dbReference type="InterPro" id="IPR012910">
    <property type="entry name" value="Plug_dom"/>
</dbReference>
<dbReference type="CDD" id="cd01347">
    <property type="entry name" value="ligand_gated_channel"/>
    <property type="match status" value="1"/>
</dbReference>
<evidence type="ECO:0000256" key="8">
    <source>
        <dbReference type="ARBA" id="ARBA00023077"/>
    </source>
</evidence>
<evidence type="ECO:0000259" key="14">
    <source>
        <dbReference type="Pfam" id="PF00593"/>
    </source>
</evidence>
<keyword evidence="10 11" id="KW-0998">Cell outer membrane</keyword>
<evidence type="ECO:0000256" key="2">
    <source>
        <dbReference type="ARBA" id="ARBA00022448"/>
    </source>
</evidence>
<dbReference type="Pfam" id="PF07715">
    <property type="entry name" value="Plug"/>
    <property type="match status" value="1"/>
</dbReference>
<evidence type="ECO:0000256" key="9">
    <source>
        <dbReference type="ARBA" id="ARBA00023136"/>
    </source>
</evidence>
<feature type="chain" id="PRO_5012923187" description="TonB-dependent receptor" evidence="13">
    <location>
        <begin position="26"/>
        <end position="683"/>
    </location>
</feature>
<dbReference type="SUPFAM" id="SSF56935">
    <property type="entry name" value="Porins"/>
    <property type="match status" value="1"/>
</dbReference>
<evidence type="ECO:0000256" key="5">
    <source>
        <dbReference type="ARBA" id="ARBA00022692"/>
    </source>
</evidence>
<feature type="domain" description="TonB-dependent receptor-like beta-barrel" evidence="14">
    <location>
        <begin position="245"/>
        <end position="648"/>
    </location>
</feature>
<name>A0A2A2ADG1_9BURK</name>
<protein>
    <recommendedName>
        <fullName evidence="18">TonB-dependent receptor</fullName>
    </recommendedName>
</protein>
<organism evidence="16 17">
    <name type="scientific">Vandammella animalimorsus</name>
    <dbReference type="NCBI Taxonomy" id="2029117"/>
    <lineage>
        <taxon>Bacteria</taxon>
        <taxon>Pseudomonadati</taxon>
        <taxon>Pseudomonadota</taxon>
        <taxon>Betaproteobacteria</taxon>
        <taxon>Burkholderiales</taxon>
        <taxon>Comamonadaceae</taxon>
        <taxon>Vandammella</taxon>
    </lineage>
</organism>
<evidence type="ECO:0000256" key="3">
    <source>
        <dbReference type="ARBA" id="ARBA00022452"/>
    </source>
</evidence>
<keyword evidence="4" id="KW-0410">Iron transport</keyword>
<evidence type="ECO:0000256" key="1">
    <source>
        <dbReference type="ARBA" id="ARBA00004571"/>
    </source>
</evidence>
<evidence type="ECO:0000256" key="11">
    <source>
        <dbReference type="PROSITE-ProRule" id="PRU01360"/>
    </source>
</evidence>
<keyword evidence="9 11" id="KW-0472">Membrane</keyword>
<evidence type="ECO:0000256" key="12">
    <source>
        <dbReference type="RuleBase" id="RU003357"/>
    </source>
</evidence>
<dbReference type="InterPro" id="IPR039426">
    <property type="entry name" value="TonB-dep_rcpt-like"/>
</dbReference>
<dbReference type="RefSeq" id="WP_095548661.1">
    <property type="nucleotide sequence ID" value="NZ_NSJF01000001.1"/>
</dbReference>
<comment type="subcellular location">
    <subcellularLocation>
        <location evidence="1 11">Cell outer membrane</location>
        <topology evidence="1 11">Multi-pass membrane protein</topology>
    </subcellularLocation>
</comment>
<evidence type="ECO:0000256" key="10">
    <source>
        <dbReference type="ARBA" id="ARBA00023237"/>
    </source>
</evidence>
<dbReference type="PROSITE" id="PS52016">
    <property type="entry name" value="TONB_DEPENDENT_REC_3"/>
    <property type="match status" value="1"/>
</dbReference>
<dbReference type="GO" id="GO:0006826">
    <property type="term" value="P:iron ion transport"/>
    <property type="evidence" value="ECO:0007669"/>
    <property type="project" value="UniProtKB-KW"/>
</dbReference>
<comment type="similarity">
    <text evidence="11 12">Belongs to the TonB-dependent receptor family.</text>
</comment>
<evidence type="ECO:0000313" key="17">
    <source>
        <dbReference type="Proteomes" id="UP000217999"/>
    </source>
</evidence>
<gene>
    <name evidence="16" type="ORF">CK620_00395</name>
</gene>
<accession>A0A2A2ADG1</accession>
<dbReference type="InterPro" id="IPR000531">
    <property type="entry name" value="Beta-barrel_TonB"/>
</dbReference>
<keyword evidence="13" id="KW-0732">Signal</keyword>
<keyword evidence="5 11" id="KW-0812">Transmembrane</keyword>
<comment type="caution">
    <text evidence="16">The sequence shown here is derived from an EMBL/GenBank/DDBJ whole genome shotgun (WGS) entry which is preliminary data.</text>
</comment>
<reference evidence="16 17" key="1">
    <citation type="submission" date="2017-08" db="EMBL/GenBank/DDBJ databases">
        <title>WGS of Clinical strains of the CDC Group NO-1 linked to zoonotic infections in humans.</title>
        <authorList>
            <person name="Bernier A.-M."/>
            <person name="Bernard K."/>
        </authorList>
    </citation>
    <scope>NUCLEOTIDE SEQUENCE [LARGE SCALE GENOMIC DNA]</scope>
    <source>
        <strain evidence="16 17">NML03-0146</strain>
    </source>
</reference>
<dbReference type="PANTHER" id="PTHR32552">
    <property type="entry name" value="FERRICHROME IRON RECEPTOR-RELATED"/>
    <property type="match status" value="1"/>
</dbReference>
<dbReference type="Gene3D" id="2.40.170.20">
    <property type="entry name" value="TonB-dependent receptor, beta-barrel domain"/>
    <property type="match status" value="1"/>
</dbReference>
<dbReference type="InterPro" id="IPR036942">
    <property type="entry name" value="Beta-barrel_TonB_sf"/>
</dbReference>
<evidence type="ECO:0008006" key="18">
    <source>
        <dbReference type="Google" id="ProtNLM"/>
    </source>
</evidence>
<evidence type="ECO:0000256" key="13">
    <source>
        <dbReference type="SAM" id="SignalP"/>
    </source>
</evidence>
<sequence length="683" mass="74515">MTSNKRTPLALSLSLSLLASQSAWAQTGDANGEPKATTLATITVTATKRGTTAFDTPASVSVIDGDAVEREDLQHLNDAAQQLPNVYFTDFVGGLGTIIIRGMGNGDEESDVASIGVQIDGVPLPLTGVIGNLFDLEQVEILRGPQSLLHGQGNIGGLIAIRSRDPGMRFAGSAQLNFGTANRRRAGLGLDVPLGERTAVRITAGRDESDGHVRNVTLNRKDTSGWGSNFARLKLLHHDDAGGELRLGLHHLDRNGGSDFFLRQAGAGQRKSVEGDSGTNDISYTLFSGEYTRPLDADTRLTVAVGASDARWSYWTPVSLLGATNGFDLKLKGYNAEARIQRKATAQSPFDWMAGFHASRTDMNRPYLYDYAPFFRSATASQVDGTTMALFGEAGWHFAPSWRLGAGLRLTRDRREMDWSSNQNGSVESLERKVNNTVWLPQLALEYRPDEQQFAWLKMSRGYKAAGFNVYATQSAAAGNPYEPEYAHHAEIGYRVKDANHRWEFGATAFYSRLRNQQVVIEGLGGATMTDNAGRSHIQGIELDAAWRLARALELRGHLGYVKAVYDDYVRGGTDYAGRQFSATPRTSFGASAVWRPAENWELGVAARRIGKVYLQANDQADNAYTLVDAHLSWYHGNWTMGLYGKNLTDAKYLTRAIGDGRGGTLVTAGAPRTVGVRLAYDF</sequence>
<proteinExistence type="inferred from homology"/>
<dbReference type="Proteomes" id="UP000217999">
    <property type="component" value="Unassembled WGS sequence"/>
</dbReference>